<dbReference type="SUPFAM" id="SSF56796">
    <property type="entry name" value="Dehydroquinate synthase-like"/>
    <property type="match status" value="1"/>
</dbReference>
<dbReference type="PANTHER" id="PTHR11496:SF102">
    <property type="entry name" value="ALCOHOL DEHYDROGENASE 4"/>
    <property type="match status" value="1"/>
</dbReference>
<evidence type="ECO:0000259" key="3">
    <source>
        <dbReference type="Pfam" id="PF00465"/>
    </source>
</evidence>
<dbReference type="PANTHER" id="PTHR11496">
    <property type="entry name" value="ALCOHOL DEHYDROGENASE"/>
    <property type="match status" value="1"/>
</dbReference>
<dbReference type="GO" id="GO:0046872">
    <property type="term" value="F:metal ion binding"/>
    <property type="evidence" value="ECO:0007669"/>
    <property type="project" value="InterPro"/>
</dbReference>
<dbReference type="OrthoDB" id="9778433at2"/>
<evidence type="ECO:0000259" key="4">
    <source>
        <dbReference type="Pfam" id="PF25137"/>
    </source>
</evidence>
<dbReference type="Pfam" id="PF25137">
    <property type="entry name" value="ADH_Fe_C"/>
    <property type="match status" value="1"/>
</dbReference>
<feature type="domain" description="Alcohol dehydrogenase iron-type/glycerol dehydrogenase GldA" evidence="3">
    <location>
        <begin position="10"/>
        <end position="176"/>
    </location>
</feature>
<keyword evidence="6" id="KW-1185">Reference proteome</keyword>
<gene>
    <name evidence="5" type="ORF">SAMN02745220_00108</name>
</gene>
<evidence type="ECO:0000313" key="5">
    <source>
        <dbReference type="EMBL" id="SHO42711.1"/>
    </source>
</evidence>
<organism evidence="5 6">
    <name type="scientific">Desulfopila aestuarii DSM 18488</name>
    <dbReference type="NCBI Taxonomy" id="1121416"/>
    <lineage>
        <taxon>Bacteria</taxon>
        <taxon>Pseudomonadati</taxon>
        <taxon>Thermodesulfobacteriota</taxon>
        <taxon>Desulfobulbia</taxon>
        <taxon>Desulfobulbales</taxon>
        <taxon>Desulfocapsaceae</taxon>
        <taxon>Desulfopila</taxon>
    </lineage>
</organism>
<dbReference type="InterPro" id="IPR039697">
    <property type="entry name" value="Alcohol_dehydrogenase_Fe"/>
</dbReference>
<dbReference type="Proteomes" id="UP000184603">
    <property type="component" value="Unassembled WGS sequence"/>
</dbReference>
<evidence type="ECO:0000313" key="6">
    <source>
        <dbReference type="Proteomes" id="UP000184603"/>
    </source>
</evidence>
<dbReference type="AlphaFoldDB" id="A0A1M7XVM7"/>
<evidence type="ECO:0000256" key="2">
    <source>
        <dbReference type="ARBA" id="ARBA00023002"/>
    </source>
</evidence>
<dbReference type="GO" id="GO:0004022">
    <property type="term" value="F:alcohol dehydrogenase (NAD+) activity"/>
    <property type="evidence" value="ECO:0007669"/>
    <property type="project" value="TreeGrafter"/>
</dbReference>
<dbReference type="InterPro" id="IPR056798">
    <property type="entry name" value="ADH_Fe_C"/>
</dbReference>
<dbReference type="Gene3D" id="1.20.1090.10">
    <property type="entry name" value="Dehydroquinate synthase-like - alpha domain"/>
    <property type="match status" value="1"/>
</dbReference>
<name>A0A1M7XVM7_9BACT</name>
<evidence type="ECO:0000256" key="1">
    <source>
        <dbReference type="ARBA" id="ARBA00007358"/>
    </source>
</evidence>
<keyword evidence="2" id="KW-0560">Oxidoreductase</keyword>
<reference evidence="5 6" key="1">
    <citation type="submission" date="2016-12" db="EMBL/GenBank/DDBJ databases">
        <authorList>
            <person name="Song W.-J."/>
            <person name="Kurnit D.M."/>
        </authorList>
    </citation>
    <scope>NUCLEOTIDE SEQUENCE [LARGE SCALE GENOMIC DNA]</scope>
    <source>
        <strain evidence="5 6">DSM 18488</strain>
    </source>
</reference>
<accession>A0A1M7XVM7</accession>
<dbReference type="EMBL" id="FRFE01000001">
    <property type="protein sequence ID" value="SHO42711.1"/>
    <property type="molecule type" value="Genomic_DNA"/>
</dbReference>
<proteinExistence type="inferred from homology"/>
<dbReference type="InterPro" id="IPR001670">
    <property type="entry name" value="ADH_Fe/GldA"/>
</dbReference>
<dbReference type="Gene3D" id="3.40.50.1970">
    <property type="match status" value="1"/>
</dbReference>
<dbReference type="RefSeq" id="WP_073611488.1">
    <property type="nucleotide sequence ID" value="NZ_FRFE01000001.1"/>
</dbReference>
<comment type="similarity">
    <text evidence="1">Belongs to the iron-containing alcohol dehydrogenase family.</text>
</comment>
<sequence length="383" mass="41884">MDVTKFAIPEIIFGRGSLNYAGQCALRLGARKVFLVSDSGIEKAGWVGRLMDILKKEGIEWVYYPGVTSNPRDFEVEKGAEMYLKNGTDVIIAIGGGSALDTAKGIAIIASNGGRIRDYEGANRVSRPLPPMVLITTTAGSGSDISQFCIITDVERAVKMSIITRTLVPNISIVDPLILRTKSETLIIHSAVDALAHAVESYLSTISSPFTEMQSLKAIDLIIRHLPRAVETRSLDALEKLSIASVAASMAFSNASLGAEHALAHSLGGHFDMRHGVVHPILLTAVMRFNLDFAETKMGDIGRVILNTSYGSPRETALAGIDKLEEFFASFKVPLRFSQEMIKPEERHYLEPICKMAVHDACNITNPRPASWKELLKICEEVW</sequence>
<protein>
    <submittedName>
        <fullName evidence="5">Alcohol dehydrogenase</fullName>
    </submittedName>
</protein>
<dbReference type="FunFam" id="3.40.50.1970:FF:000003">
    <property type="entry name" value="Alcohol dehydrogenase, iron-containing"/>
    <property type="match status" value="1"/>
</dbReference>
<feature type="domain" description="Fe-containing alcohol dehydrogenase-like C-terminal" evidence="4">
    <location>
        <begin position="188"/>
        <end position="381"/>
    </location>
</feature>
<dbReference type="STRING" id="1121416.SAMN02745220_00108"/>
<dbReference type="Pfam" id="PF00465">
    <property type="entry name" value="Fe-ADH"/>
    <property type="match status" value="1"/>
</dbReference>